<evidence type="ECO:0000313" key="2">
    <source>
        <dbReference type="Proteomes" id="UP000199467"/>
    </source>
</evidence>
<accession>A0A1G6Q5D8</accession>
<name>A0A1G6Q5D8_9GAMM</name>
<dbReference type="Proteomes" id="UP000199467">
    <property type="component" value="Unassembled WGS sequence"/>
</dbReference>
<proteinExistence type="predicted"/>
<protein>
    <submittedName>
        <fullName evidence="1">Uncharacterized protein</fullName>
    </submittedName>
</protein>
<dbReference type="EMBL" id="FMZQ01000007">
    <property type="protein sequence ID" value="SDC86837.1"/>
    <property type="molecule type" value="Genomic_DNA"/>
</dbReference>
<gene>
    <name evidence="1" type="ORF">SAMN05216576_107233</name>
</gene>
<dbReference type="AlphaFoldDB" id="A0A1G6Q5D8"/>
<keyword evidence="2" id="KW-1185">Reference proteome</keyword>
<dbReference type="RefSeq" id="WP_017362401.1">
    <property type="nucleotide sequence ID" value="NZ_FMZQ01000007.1"/>
</dbReference>
<sequence length="133" mass="14775">MTRTPIGTTITPVETTTVNYPVWLTNEQLESVRRAFEASDDDWGDWSAKAFARLMREDEAELRSLLNGLGRTGRADKVALPCRIRTNVLDQVRKASKTYKCTVQAVLSTAFSMHALAPTLATDKNASQDEEAL</sequence>
<dbReference type="GeneID" id="57608980"/>
<evidence type="ECO:0000313" key="1">
    <source>
        <dbReference type="EMBL" id="SDC86837.1"/>
    </source>
</evidence>
<reference evidence="2" key="1">
    <citation type="submission" date="2016-10" db="EMBL/GenBank/DDBJ databases">
        <authorList>
            <person name="Varghese N."/>
            <person name="Submissions S."/>
        </authorList>
    </citation>
    <scope>NUCLEOTIDE SEQUENCE [LARGE SCALE GENOMIC DNA]</scope>
    <source>
        <strain evidence="2">DSM 26382</strain>
    </source>
</reference>
<organism evidence="1 2">
    <name type="scientific">Ectopseudomonas chengduensis</name>
    <dbReference type="NCBI Taxonomy" id="489632"/>
    <lineage>
        <taxon>Bacteria</taxon>
        <taxon>Pseudomonadati</taxon>
        <taxon>Pseudomonadota</taxon>
        <taxon>Gammaproteobacteria</taxon>
        <taxon>Pseudomonadales</taxon>
        <taxon>Pseudomonadaceae</taxon>
        <taxon>Ectopseudomonas</taxon>
    </lineage>
</organism>